<dbReference type="RefSeq" id="WP_123899327.1">
    <property type="nucleotide sequence ID" value="NZ_RPFJ01000098.1"/>
</dbReference>
<evidence type="ECO:0000313" key="5">
    <source>
        <dbReference type="EMBL" id="RPD90776.1"/>
    </source>
</evidence>
<dbReference type="FunFam" id="3.40.50.300:FF:000134">
    <property type="entry name" value="Iron-enterobactin ABC transporter ATP-binding protein"/>
    <property type="match status" value="1"/>
</dbReference>
<keyword evidence="6" id="KW-1185">Reference proteome</keyword>
<dbReference type="InterPro" id="IPR027417">
    <property type="entry name" value="P-loop_NTPase"/>
</dbReference>
<evidence type="ECO:0000259" key="4">
    <source>
        <dbReference type="PROSITE" id="PS50893"/>
    </source>
</evidence>
<keyword evidence="2" id="KW-0547">Nucleotide-binding</keyword>
<evidence type="ECO:0000256" key="3">
    <source>
        <dbReference type="ARBA" id="ARBA00022840"/>
    </source>
</evidence>
<keyword evidence="3 5" id="KW-0067">ATP-binding</keyword>
<dbReference type="PROSITE" id="PS50893">
    <property type="entry name" value="ABC_TRANSPORTER_2"/>
    <property type="match status" value="1"/>
</dbReference>
<dbReference type="Pfam" id="PF00005">
    <property type="entry name" value="ABC_tran"/>
    <property type="match status" value="1"/>
</dbReference>
<gene>
    <name evidence="5" type="ORF">EGM88_15610</name>
</gene>
<dbReference type="Proteomes" id="UP000270856">
    <property type="component" value="Unassembled WGS sequence"/>
</dbReference>
<reference evidence="5 6" key="1">
    <citation type="submission" date="2018-11" db="EMBL/GenBank/DDBJ databases">
        <title>Aureibaculum marinum gen. nov., sp. nov., a member of the family Flavobacteriaceae isolated from the Bohai Sea.</title>
        <authorList>
            <person name="Ji X."/>
        </authorList>
    </citation>
    <scope>NUCLEOTIDE SEQUENCE [LARGE SCALE GENOMIC DNA]</scope>
    <source>
        <strain evidence="5 6">BH-SD17</strain>
    </source>
</reference>
<protein>
    <submittedName>
        <fullName evidence="5">ABC transporter ATP-binding protein</fullName>
    </submittedName>
</protein>
<keyword evidence="1" id="KW-0813">Transport</keyword>
<proteinExistence type="predicted"/>
<evidence type="ECO:0000256" key="2">
    <source>
        <dbReference type="ARBA" id="ARBA00022741"/>
    </source>
</evidence>
<organism evidence="5 6">
    <name type="scientific">Aureibaculum marinum</name>
    <dbReference type="NCBI Taxonomy" id="2487930"/>
    <lineage>
        <taxon>Bacteria</taxon>
        <taxon>Pseudomonadati</taxon>
        <taxon>Bacteroidota</taxon>
        <taxon>Flavobacteriia</taxon>
        <taxon>Flavobacteriales</taxon>
        <taxon>Flavobacteriaceae</taxon>
        <taxon>Aureibaculum</taxon>
    </lineage>
</organism>
<dbReference type="InterPro" id="IPR003593">
    <property type="entry name" value="AAA+_ATPase"/>
</dbReference>
<dbReference type="GO" id="GO:0005524">
    <property type="term" value="F:ATP binding"/>
    <property type="evidence" value="ECO:0007669"/>
    <property type="project" value="UniProtKB-KW"/>
</dbReference>
<evidence type="ECO:0000256" key="1">
    <source>
        <dbReference type="ARBA" id="ARBA00022448"/>
    </source>
</evidence>
<dbReference type="SMART" id="SM00382">
    <property type="entry name" value="AAA"/>
    <property type="match status" value="1"/>
</dbReference>
<dbReference type="PANTHER" id="PTHR42734:SF21">
    <property type="entry name" value="IRON ABC TRANSPORTER, ATP-BINDING PROTEIN"/>
    <property type="match status" value="1"/>
</dbReference>
<comment type="caution">
    <text evidence="5">The sequence shown here is derived from an EMBL/GenBank/DDBJ whole genome shotgun (WGS) entry which is preliminary data.</text>
</comment>
<dbReference type="PANTHER" id="PTHR42734">
    <property type="entry name" value="METAL TRANSPORT SYSTEM ATP-BINDING PROTEIN TM_0124-RELATED"/>
    <property type="match status" value="1"/>
</dbReference>
<dbReference type="AlphaFoldDB" id="A0A3N4NBE4"/>
<name>A0A3N4NBE4_9FLAO</name>
<dbReference type="OrthoDB" id="9787851at2"/>
<dbReference type="InterPro" id="IPR003439">
    <property type="entry name" value="ABC_transporter-like_ATP-bd"/>
</dbReference>
<dbReference type="EMBL" id="RPFJ01000098">
    <property type="protein sequence ID" value="RPD90776.1"/>
    <property type="molecule type" value="Genomic_DNA"/>
</dbReference>
<dbReference type="CDD" id="cd03214">
    <property type="entry name" value="ABC_Iron-Siderophores_B12_Hemin"/>
    <property type="match status" value="1"/>
</dbReference>
<dbReference type="GO" id="GO:0016887">
    <property type="term" value="F:ATP hydrolysis activity"/>
    <property type="evidence" value="ECO:0007669"/>
    <property type="project" value="InterPro"/>
</dbReference>
<dbReference type="InterPro" id="IPR050153">
    <property type="entry name" value="Metal_Ion_Import_ABC"/>
</dbReference>
<accession>A0A3N4NBE4</accession>
<dbReference type="Gene3D" id="3.40.50.300">
    <property type="entry name" value="P-loop containing nucleotide triphosphate hydrolases"/>
    <property type="match status" value="1"/>
</dbReference>
<sequence length="265" mass="29635">MKENATNIILKTNDLNIGYQHKKQVFCVASHLNASLARGKFVCLLGKNGIGKSTLLRTLTKVQPKLGGQIQIDNKELETLSTIELAKKMSLVLTEKIPENNLTVYELIALGRQPYTNWIGTLSDEDKKYVDLAIQQTHIEGIANKKYTELSDGQLQKVMISRALAQNTTLIILDEPTAHLDIQNKVEIYKLLKTLCENYQKTILISSHEIHLALQLADQLWLMNEKGIITGNTKSLIEDGSVSNLFASNLVTFDANSKQFVINTN</sequence>
<evidence type="ECO:0000313" key="6">
    <source>
        <dbReference type="Proteomes" id="UP000270856"/>
    </source>
</evidence>
<feature type="domain" description="ABC transporter" evidence="4">
    <location>
        <begin position="10"/>
        <end position="250"/>
    </location>
</feature>
<dbReference type="SUPFAM" id="SSF52540">
    <property type="entry name" value="P-loop containing nucleoside triphosphate hydrolases"/>
    <property type="match status" value="1"/>
</dbReference>